<dbReference type="InterPro" id="IPR013154">
    <property type="entry name" value="ADH-like_N"/>
</dbReference>
<dbReference type="Proteomes" id="UP000215506">
    <property type="component" value="Unassembled WGS sequence"/>
</dbReference>
<dbReference type="Gene3D" id="3.40.50.720">
    <property type="entry name" value="NAD(P)-binding Rossmann-like Domain"/>
    <property type="match status" value="1"/>
</dbReference>
<name>A0A231HA64_9NOCA</name>
<feature type="domain" description="Alcohol dehydrogenase-like N-terminal" evidence="4">
    <location>
        <begin position="23"/>
        <end position="127"/>
    </location>
</feature>
<comment type="caution">
    <text evidence="5">The sequence shown here is derived from an EMBL/GenBank/DDBJ whole genome shotgun (WGS) entry which is preliminary data.</text>
</comment>
<dbReference type="AlphaFoldDB" id="A0A231HA64"/>
<dbReference type="InterPro" id="IPR036291">
    <property type="entry name" value="NAD(P)-bd_dom_sf"/>
</dbReference>
<dbReference type="InterPro" id="IPR013149">
    <property type="entry name" value="ADH-like_C"/>
</dbReference>
<dbReference type="SUPFAM" id="SSF50129">
    <property type="entry name" value="GroES-like"/>
    <property type="match status" value="1"/>
</dbReference>
<dbReference type="EC" id="1.1.1.301" evidence="5"/>
<evidence type="ECO:0000313" key="5">
    <source>
        <dbReference type="EMBL" id="OXR45636.1"/>
    </source>
</evidence>
<dbReference type="EMBL" id="NGAF01000003">
    <property type="protein sequence ID" value="OXR45636.1"/>
    <property type="molecule type" value="Genomic_DNA"/>
</dbReference>
<dbReference type="SUPFAM" id="SSF51735">
    <property type="entry name" value="NAD(P)-binding Rossmann-fold domains"/>
    <property type="match status" value="1"/>
</dbReference>
<dbReference type="Pfam" id="PF08240">
    <property type="entry name" value="ADH_N"/>
    <property type="match status" value="1"/>
</dbReference>
<dbReference type="Pfam" id="PF00107">
    <property type="entry name" value="ADH_zinc_N"/>
    <property type="match status" value="1"/>
</dbReference>
<evidence type="ECO:0000259" key="4">
    <source>
        <dbReference type="Pfam" id="PF08240"/>
    </source>
</evidence>
<feature type="domain" description="Alcohol dehydrogenase-like C-terminal" evidence="3">
    <location>
        <begin position="166"/>
        <end position="285"/>
    </location>
</feature>
<dbReference type="PANTHER" id="PTHR43401:SF5">
    <property type="entry name" value="ALCOHOL DEHYDROGENASE-RELATED"/>
    <property type="match status" value="1"/>
</dbReference>
<proteinExistence type="predicted"/>
<accession>A0A231HA64</accession>
<evidence type="ECO:0000256" key="2">
    <source>
        <dbReference type="ARBA" id="ARBA00023002"/>
    </source>
</evidence>
<protein>
    <submittedName>
        <fullName evidence="5">D-arabitol-phosphate dehydrogenase</fullName>
        <ecNumber evidence="5">1.1.1.301</ecNumber>
    </submittedName>
</protein>
<comment type="cofactor">
    <cofactor evidence="1">
        <name>Zn(2+)</name>
        <dbReference type="ChEBI" id="CHEBI:29105"/>
    </cofactor>
</comment>
<dbReference type="InterPro" id="IPR011032">
    <property type="entry name" value="GroES-like_sf"/>
</dbReference>
<sequence length="326" mass="34379">MRALVIEKPGEYSVQTIPDPTPGPGEVVIEVSAVGICGTDIHIVEGEFPPTPYPIVPGHEFCGQIVEGPRSGEKVAVDPSLFCGACHYCRIGRGNLCERWGAIGDTVNGAMAQYVAVPEANCFTLPDELPASHGALVEPLSCAVHGFDGLPRTLGSHYLIYGAGTMGLMMLQLAVAAGAASISVVDLNTDRLQVARTLGADAVATNADEFDRPHGWEVVIDCTGAIPAIEDGLTRVRRGGTYQQFGVAPGDATASFSPFRIYNDEITIVGSMAVVHSFGRAVDLVRKGAIDADTMVTHTFGLDQFSEALQAFRDGAGRKIQIAPRG</sequence>
<dbReference type="CDD" id="cd08234">
    <property type="entry name" value="threonine_DH_like"/>
    <property type="match status" value="1"/>
</dbReference>
<dbReference type="Gene3D" id="3.90.180.10">
    <property type="entry name" value="Medium-chain alcohol dehydrogenases, catalytic domain"/>
    <property type="match status" value="1"/>
</dbReference>
<gene>
    <name evidence="5" type="ORF">B7C42_01928</name>
</gene>
<organism evidence="5 6">
    <name type="scientific">Nocardia cerradoensis</name>
    <dbReference type="NCBI Taxonomy" id="85688"/>
    <lineage>
        <taxon>Bacteria</taxon>
        <taxon>Bacillati</taxon>
        <taxon>Actinomycetota</taxon>
        <taxon>Actinomycetes</taxon>
        <taxon>Mycobacteriales</taxon>
        <taxon>Nocardiaceae</taxon>
        <taxon>Nocardia</taxon>
    </lineage>
</organism>
<evidence type="ECO:0000259" key="3">
    <source>
        <dbReference type="Pfam" id="PF00107"/>
    </source>
</evidence>
<reference evidence="5 6" key="1">
    <citation type="submission" date="2017-07" db="EMBL/GenBank/DDBJ databases">
        <title>First draft Genome Sequence of Nocardia cerradoensis isolated from human infection.</title>
        <authorList>
            <person name="Carrasco G."/>
        </authorList>
    </citation>
    <scope>NUCLEOTIDE SEQUENCE [LARGE SCALE GENOMIC DNA]</scope>
    <source>
        <strain evidence="5 6">CNM20130759</strain>
    </source>
</reference>
<dbReference type="PANTHER" id="PTHR43401">
    <property type="entry name" value="L-THREONINE 3-DEHYDROGENASE"/>
    <property type="match status" value="1"/>
</dbReference>
<dbReference type="InterPro" id="IPR050129">
    <property type="entry name" value="Zn_alcohol_dh"/>
</dbReference>
<dbReference type="RefSeq" id="WP_094024999.1">
    <property type="nucleotide sequence ID" value="NZ_NGAF01000003.1"/>
</dbReference>
<keyword evidence="2 5" id="KW-0560">Oxidoreductase</keyword>
<evidence type="ECO:0000256" key="1">
    <source>
        <dbReference type="ARBA" id="ARBA00001947"/>
    </source>
</evidence>
<evidence type="ECO:0000313" key="6">
    <source>
        <dbReference type="Proteomes" id="UP000215506"/>
    </source>
</evidence>
<dbReference type="GO" id="GO:0016491">
    <property type="term" value="F:oxidoreductase activity"/>
    <property type="evidence" value="ECO:0007669"/>
    <property type="project" value="UniProtKB-KW"/>
</dbReference>
<keyword evidence="6" id="KW-1185">Reference proteome</keyword>